<dbReference type="Proteomes" id="UP000186026">
    <property type="component" value="Unassembled WGS sequence"/>
</dbReference>
<keyword evidence="11 14" id="KW-0413">Isomerase</keyword>
<dbReference type="AlphaFoldDB" id="A0A1N7KNL9"/>
<comment type="similarity">
    <text evidence="8">Belongs to the PpiD chaperone family.</text>
</comment>
<evidence type="ECO:0000256" key="6">
    <source>
        <dbReference type="ARBA" id="ARBA00023136"/>
    </source>
</evidence>
<evidence type="ECO:0000256" key="11">
    <source>
        <dbReference type="PROSITE-ProRule" id="PRU00278"/>
    </source>
</evidence>
<organism evidence="14 15">
    <name type="scientific">Belliella pelovolcani</name>
    <dbReference type="NCBI Taxonomy" id="529505"/>
    <lineage>
        <taxon>Bacteria</taxon>
        <taxon>Pseudomonadati</taxon>
        <taxon>Bacteroidota</taxon>
        <taxon>Cytophagia</taxon>
        <taxon>Cytophagales</taxon>
        <taxon>Cyclobacteriaceae</taxon>
        <taxon>Belliella</taxon>
    </lineage>
</organism>
<feature type="domain" description="PpiC" evidence="13">
    <location>
        <begin position="345"/>
        <end position="446"/>
    </location>
</feature>
<feature type="transmembrane region" description="Helical" evidence="12">
    <location>
        <begin position="12"/>
        <end position="32"/>
    </location>
</feature>
<dbReference type="GO" id="GO:0005886">
    <property type="term" value="C:plasma membrane"/>
    <property type="evidence" value="ECO:0007669"/>
    <property type="project" value="UniProtKB-SubCell"/>
</dbReference>
<keyword evidence="3" id="KW-0997">Cell inner membrane</keyword>
<evidence type="ECO:0000256" key="2">
    <source>
        <dbReference type="ARBA" id="ARBA00022475"/>
    </source>
</evidence>
<accession>A0A1N7KNL9</accession>
<evidence type="ECO:0000256" key="1">
    <source>
        <dbReference type="ARBA" id="ARBA00004382"/>
    </source>
</evidence>
<evidence type="ECO:0000256" key="8">
    <source>
        <dbReference type="ARBA" id="ARBA00038408"/>
    </source>
</evidence>
<keyword evidence="5 12" id="KW-1133">Transmembrane helix</keyword>
<evidence type="ECO:0000256" key="3">
    <source>
        <dbReference type="ARBA" id="ARBA00022519"/>
    </source>
</evidence>
<keyword evidence="4 12" id="KW-0812">Transmembrane</keyword>
<keyword evidence="2" id="KW-1003">Cell membrane</keyword>
<protein>
    <recommendedName>
        <fullName evidence="9">Periplasmic chaperone PpiD</fullName>
    </recommendedName>
    <alternativeName>
        <fullName evidence="10">Periplasmic folding chaperone</fullName>
    </alternativeName>
</protein>
<dbReference type="Gene3D" id="3.10.50.40">
    <property type="match status" value="2"/>
</dbReference>
<evidence type="ECO:0000256" key="4">
    <source>
        <dbReference type="ARBA" id="ARBA00022692"/>
    </source>
</evidence>
<dbReference type="PANTHER" id="PTHR47529">
    <property type="entry name" value="PEPTIDYL-PROLYL CIS-TRANS ISOMERASE D"/>
    <property type="match status" value="1"/>
</dbReference>
<evidence type="ECO:0000313" key="15">
    <source>
        <dbReference type="Proteomes" id="UP000186026"/>
    </source>
</evidence>
<dbReference type="InterPro" id="IPR027304">
    <property type="entry name" value="Trigger_fact/SurA_dom_sf"/>
</dbReference>
<dbReference type="InterPro" id="IPR000297">
    <property type="entry name" value="PPIase_PpiC"/>
</dbReference>
<dbReference type="OrthoDB" id="9812372at2"/>
<keyword evidence="7" id="KW-0143">Chaperone</keyword>
<dbReference type="Pfam" id="PF13623">
    <property type="entry name" value="SurA_N_2"/>
    <property type="match status" value="1"/>
</dbReference>
<comment type="subcellular location">
    <subcellularLocation>
        <location evidence="1">Cell inner membrane</location>
        <topology evidence="1">Single-pass type II membrane protein</topology>
        <orientation evidence="1">Periplasmic side</orientation>
    </subcellularLocation>
</comment>
<dbReference type="GO" id="GO:0003755">
    <property type="term" value="F:peptidyl-prolyl cis-trans isomerase activity"/>
    <property type="evidence" value="ECO:0007669"/>
    <property type="project" value="UniProtKB-KW"/>
</dbReference>
<evidence type="ECO:0000256" key="9">
    <source>
        <dbReference type="ARBA" id="ARBA00040743"/>
    </source>
</evidence>
<dbReference type="STRING" id="529505.SAMN05421761_102229"/>
<dbReference type="InterPro" id="IPR052029">
    <property type="entry name" value="PpiD_chaperone"/>
</dbReference>
<keyword evidence="15" id="KW-1185">Reference proteome</keyword>
<dbReference type="SUPFAM" id="SSF109998">
    <property type="entry name" value="Triger factor/SurA peptide-binding domain-like"/>
    <property type="match status" value="1"/>
</dbReference>
<dbReference type="PANTHER" id="PTHR47529:SF1">
    <property type="entry name" value="PERIPLASMIC CHAPERONE PPID"/>
    <property type="match status" value="1"/>
</dbReference>
<proteinExistence type="inferred from homology"/>
<sequence length="703" mass="77789">MALIKKIRQRTGLAIGVIAVGLIFFLVGGDILSPNSTLLGGSSNKVGEIAGESITYEEYIQKIEETKFSFQQNTGRTPSEAEMYSIREQAWQALIVDKVFKNQYEALGMTISDAELVDMVQGENIIPELRQQLVNPTTGEFDRAQLITFLQSLENAGPEQRAFWAQQEKLFADARLRIKYDNLLATSEYATKAEGRLQHKMANTIADVDHVFIPFYVIPDAEIEVTDAELKAYINKHKEKFQVSNAVDLDYVVFNLYPSGEDSTAVISEIERLTEALRTSESDSAFAVRNSETNNAFRTILPGETLPESLTSNVDNIEVGETYGPFVTARSTYISYKITDKFNGTPRMRASHILFGTQGLEDADKAEVKAQAEEILKEIQGGLNFATAATQYGQDGTAQRGGDLGWFAKDDFVTEFAEATYAARATGLINRLVETEYGYHIINVTELPKTETYKIAAIELELIPSDATRNDIFRQADSFSANSTNAKEFQANAEAEGFRIIQANGVGAFSRNLNNQTNAREIIRWAFNDASVGKVSQVFELDNTYIVAKLRGKYEEGVASLDQVRAQVLVQVRNEKKAAKITERIKGKTTLEEIKAEFGDDASLDNSADLTLGSSVLPGVGFAPRAIGAIFGLKNSGEMTKPIHEDVGVIVAKLNAITPATEVADYNSYQASIAQNNSQRTTYMIMMALEDLANVKDYRYKFF</sequence>
<evidence type="ECO:0000256" key="5">
    <source>
        <dbReference type="ARBA" id="ARBA00022989"/>
    </source>
</evidence>
<keyword evidence="11" id="KW-0697">Rotamase</keyword>
<evidence type="ECO:0000256" key="12">
    <source>
        <dbReference type="SAM" id="Phobius"/>
    </source>
</evidence>
<dbReference type="PROSITE" id="PS50198">
    <property type="entry name" value="PPIC_PPIASE_2"/>
    <property type="match status" value="1"/>
</dbReference>
<dbReference type="Pfam" id="PF13616">
    <property type="entry name" value="Rotamase_3"/>
    <property type="match status" value="1"/>
</dbReference>
<evidence type="ECO:0000313" key="14">
    <source>
        <dbReference type="EMBL" id="SIS63209.1"/>
    </source>
</evidence>
<evidence type="ECO:0000259" key="13">
    <source>
        <dbReference type="PROSITE" id="PS50198"/>
    </source>
</evidence>
<dbReference type="RefSeq" id="WP_076498535.1">
    <property type="nucleotide sequence ID" value="NZ_FTOP01000002.1"/>
</dbReference>
<dbReference type="InterPro" id="IPR046357">
    <property type="entry name" value="PPIase_dom_sf"/>
</dbReference>
<dbReference type="EMBL" id="FTOP01000002">
    <property type="protein sequence ID" value="SIS63209.1"/>
    <property type="molecule type" value="Genomic_DNA"/>
</dbReference>
<gene>
    <name evidence="14" type="ORF">SAMN05421761_102229</name>
</gene>
<name>A0A1N7KNL9_9BACT</name>
<reference evidence="15" key="1">
    <citation type="submission" date="2017-01" db="EMBL/GenBank/DDBJ databases">
        <authorList>
            <person name="Varghese N."/>
            <person name="Submissions S."/>
        </authorList>
    </citation>
    <scope>NUCLEOTIDE SEQUENCE [LARGE SCALE GENOMIC DNA]</scope>
    <source>
        <strain evidence="15">DSM 46698</strain>
    </source>
</reference>
<keyword evidence="6 12" id="KW-0472">Membrane</keyword>
<dbReference type="SUPFAM" id="SSF54534">
    <property type="entry name" value="FKBP-like"/>
    <property type="match status" value="1"/>
</dbReference>
<evidence type="ECO:0000256" key="10">
    <source>
        <dbReference type="ARBA" id="ARBA00042775"/>
    </source>
</evidence>
<evidence type="ECO:0000256" key="7">
    <source>
        <dbReference type="ARBA" id="ARBA00023186"/>
    </source>
</evidence>